<dbReference type="InterPro" id="IPR003439">
    <property type="entry name" value="ABC_transporter-like_ATP-bd"/>
</dbReference>
<organism evidence="4 5">
    <name type="scientific">Akkermansia muciniphila</name>
    <dbReference type="NCBI Taxonomy" id="239935"/>
    <lineage>
        <taxon>Bacteria</taxon>
        <taxon>Pseudomonadati</taxon>
        <taxon>Verrucomicrobiota</taxon>
        <taxon>Verrucomicrobiia</taxon>
        <taxon>Verrucomicrobiales</taxon>
        <taxon>Akkermansiaceae</taxon>
        <taxon>Akkermansia</taxon>
    </lineage>
</organism>
<dbReference type="EMBL" id="PJKN01000002">
    <property type="protein sequence ID" value="PNC56944.1"/>
    <property type="molecule type" value="Genomic_DNA"/>
</dbReference>
<evidence type="ECO:0000313" key="4">
    <source>
        <dbReference type="EMBL" id="PNC56944.1"/>
    </source>
</evidence>
<evidence type="ECO:0000256" key="1">
    <source>
        <dbReference type="ARBA" id="ARBA00006216"/>
    </source>
</evidence>
<dbReference type="PANTHER" id="PTHR43204:SF1">
    <property type="entry name" value="ABC TRANSPORTER I FAMILY MEMBER 6, CHLOROPLASTIC"/>
    <property type="match status" value="1"/>
</dbReference>
<keyword evidence="2" id="KW-0547">Nucleotide-binding</keyword>
<keyword evidence="3" id="KW-0067">ATP-binding</keyword>
<sequence length="253" mass="28080">MMSLVIKNLHANVQGTEILKGINLEIPKGEVHAIMGPNGSGKSTLSKVLCGHPDYEVTEGEAWLDGQNLLDMSIDERSRAGLFLAFQYPMEVPGVSNANFLRAAMQARMPHGEELDAVTFYKTLYAKMDQLGMARKFTSRAVNEGFSGGEKKRNEVLQMLLLDPLYAILDETDSGLDIDALRIVSEGVNSMRSPFRSFLVITHYKRLLDYIRPDVVHVLADGRIVRTGGGELVDELESRGYEFLKEAETAEKA</sequence>
<dbReference type="GO" id="GO:0016887">
    <property type="term" value="F:ATP hydrolysis activity"/>
    <property type="evidence" value="ECO:0007669"/>
    <property type="project" value="InterPro"/>
</dbReference>
<dbReference type="PROSITE" id="PS50893">
    <property type="entry name" value="ABC_TRANSPORTER_2"/>
    <property type="match status" value="1"/>
</dbReference>
<evidence type="ECO:0000313" key="5">
    <source>
        <dbReference type="Proteomes" id="UP000235914"/>
    </source>
</evidence>
<dbReference type="GO" id="GO:0005524">
    <property type="term" value="F:ATP binding"/>
    <property type="evidence" value="ECO:0007669"/>
    <property type="project" value="UniProtKB-KW"/>
</dbReference>
<dbReference type="AlphaFoldDB" id="A0A2N8IG25"/>
<gene>
    <name evidence="4" type="primary">sufC</name>
    <name evidence="4" type="ORF">CXU09_05040</name>
</gene>
<comment type="caution">
    <text evidence="4">The sequence shown here is derived from an EMBL/GenBank/DDBJ whole genome shotgun (WGS) entry which is preliminary data.</text>
</comment>
<dbReference type="SUPFAM" id="SSF52540">
    <property type="entry name" value="P-loop containing nucleoside triphosphate hydrolases"/>
    <property type="match status" value="1"/>
</dbReference>
<dbReference type="NCBIfam" id="TIGR01978">
    <property type="entry name" value="sufC"/>
    <property type="match status" value="1"/>
</dbReference>
<dbReference type="InterPro" id="IPR027417">
    <property type="entry name" value="P-loop_NTPase"/>
</dbReference>
<dbReference type="PROSITE" id="PS00211">
    <property type="entry name" value="ABC_TRANSPORTER_1"/>
    <property type="match status" value="1"/>
</dbReference>
<evidence type="ECO:0000256" key="2">
    <source>
        <dbReference type="ARBA" id="ARBA00022741"/>
    </source>
</evidence>
<proteinExistence type="inferred from homology"/>
<dbReference type="PANTHER" id="PTHR43204">
    <property type="entry name" value="ABC TRANSPORTER I FAMILY MEMBER 6, CHLOROPLASTIC"/>
    <property type="match status" value="1"/>
</dbReference>
<dbReference type="Pfam" id="PF00005">
    <property type="entry name" value="ABC_tran"/>
    <property type="match status" value="1"/>
</dbReference>
<dbReference type="Gene3D" id="3.40.50.300">
    <property type="entry name" value="P-loop containing nucleotide triphosphate hydrolases"/>
    <property type="match status" value="1"/>
</dbReference>
<dbReference type="InterPro" id="IPR003593">
    <property type="entry name" value="AAA+_ATPase"/>
</dbReference>
<dbReference type="SMART" id="SM00382">
    <property type="entry name" value="AAA"/>
    <property type="match status" value="1"/>
</dbReference>
<comment type="similarity">
    <text evidence="1">Belongs to the ABC transporter superfamily. Ycf16 family.</text>
</comment>
<name>A0A2N8IG25_9BACT</name>
<accession>A0A2N8IG25</accession>
<dbReference type="InterPro" id="IPR010230">
    <property type="entry name" value="FeS-cluster_ATPase_SufC"/>
</dbReference>
<dbReference type="Proteomes" id="UP000235914">
    <property type="component" value="Unassembled WGS sequence"/>
</dbReference>
<dbReference type="CDD" id="cd03217">
    <property type="entry name" value="ABC_FeS_Assembly"/>
    <property type="match status" value="1"/>
</dbReference>
<reference evidence="4 5" key="1">
    <citation type="journal article" date="2017" name="BMC Genomics">
        <title>Genome sequencing of 39 Akkermansia muciniphila isolates reveals its population structure, genomic and functional diverisity, and global distribution in mammalian gut microbiotas.</title>
        <authorList>
            <person name="Guo X."/>
            <person name="Li S."/>
            <person name="Zhang J."/>
            <person name="Wu F."/>
            <person name="Li X."/>
            <person name="Wu D."/>
            <person name="Zhang M."/>
            <person name="Ou Z."/>
            <person name="Jie Z."/>
            <person name="Yan Q."/>
            <person name="Li P."/>
            <person name="Yi J."/>
            <person name="Peng Y."/>
        </authorList>
    </citation>
    <scope>NUCLEOTIDE SEQUENCE [LARGE SCALE GENOMIC DNA]</scope>
    <source>
        <strain evidence="4 5">GP43</strain>
    </source>
</reference>
<evidence type="ECO:0000256" key="3">
    <source>
        <dbReference type="ARBA" id="ARBA00022840"/>
    </source>
</evidence>
<protein>
    <submittedName>
        <fullName evidence="4">Fe-S cluster assembly ATPase SufC</fullName>
    </submittedName>
</protein>
<dbReference type="InterPro" id="IPR017871">
    <property type="entry name" value="ABC_transporter-like_CS"/>
</dbReference>